<accession>A0A6N8TZA3</accession>
<sequence>MKEKAIKSGNGNLFRNGVAVGGKLHLTSEHIYHMPHAMNLNRRQTEIALWDVASVNLISHHMMKMIPIPNGLEIILQDGESLQFVVNGRKRWKREIERALEKMEQETT</sequence>
<reference evidence="1 2" key="1">
    <citation type="submission" date="2019-12" db="EMBL/GenBank/DDBJ databases">
        <title>Salinicoccus cyprini sp. nov., isolated from gastro-intestinal tract of mirror carp, Cyprinus carpio var. specularis, collected from Gobind Sagar Reservoir, Himachal Pradesh, India.</title>
        <authorList>
            <person name="Talwar C."/>
            <person name="Singh A.K."/>
            <person name="Lal R."/>
            <person name="Negi R.K."/>
        </authorList>
    </citation>
    <scope>NUCLEOTIDE SEQUENCE [LARGE SCALE GENOMIC DNA]</scope>
    <source>
        <strain evidence="1 2">J-82</strain>
    </source>
</reference>
<comment type="caution">
    <text evidence="1">The sequence shown here is derived from an EMBL/GenBank/DDBJ whole genome shotgun (WGS) entry which is preliminary data.</text>
</comment>
<protein>
    <recommendedName>
        <fullName evidence="3">GRAM domain-containing protein</fullName>
    </recommendedName>
</protein>
<keyword evidence="2" id="KW-1185">Reference proteome</keyword>
<name>A0A6N8TZA3_9STAP</name>
<organism evidence="1 2">
    <name type="scientific">Salinicoccus hispanicus</name>
    <dbReference type="NCBI Taxonomy" id="157225"/>
    <lineage>
        <taxon>Bacteria</taxon>
        <taxon>Bacillati</taxon>
        <taxon>Bacillota</taxon>
        <taxon>Bacilli</taxon>
        <taxon>Bacillales</taxon>
        <taxon>Staphylococcaceae</taxon>
        <taxon>Salinicoccus</taxon>
    </lineage>
</organism>
<evidence type="ECO:0000313" key="2">
    <source>
        <dbReference type="Proteomes" id="UP000436284"/>
    </source>
</evidence>
<dbReference type="EMBL" id="WUUK01000002">
    <property type="protein sequence ID" value="MXQ50792.1"/>
    <property type="molecule type" value="Genomic_DNA"/>
</dbReference>
<proteinExistence type="predicted"/>
<dbReference type="RefSeq" id="WP_160654091.1">
    <property type="nucleotide sequence ID" value="NZ_JBHRWU010000001.1"/>
</dbReference>
<gene>
    <name evidence="1" type="ORF">GQ671_05870</name>
</gene>
<dbReference type="Proteomes" id="UP000436284">
    <property type="component" value="Unassembled WGS sequence"/>
</dbReference>
<evidence type="ECO:0000313" key="1">
    <source>
        <dbReference type="EMBL" id="MXQ50792.1"/>
    </source>
</evidence>
<evidence type="ECO:0008006" key="3">
    <source>
        <dbReference type="Google" id="ProtNLM"/>
    </source>
</evidence>
<dbReference type="OrthoDB" id="2085436at2"/>
<dbReference type="AlphaFoldDB" id="A0A6N8TZA3"/>